<evidence type="ECO:0000313" key="3">
    <source>
        <dbReference type="Proteomes" id="UP000193144"/>
    </source>
</evidence>
<proteinExistence type="predicted"/>
<reference evidence="2 3" key="1">
    <citation type="submission" date="2016-07" db="EMBL/GenBank/DDBJ databases">
        <title>Pervasive Adenine N6-methylation of Active Genes in Fungi.</title>
        <authorList>
            <consortium name="DOE Joint Genome Institute"/>
            <person name="Mondo S.J."/>
            <person name="Dannebaum R.O."/>
            <person name="Kuo R.C."/>
            <person name="Labutti K."/>
            <person name="Haridas S."/>
            <person name="Kuo A."/>
            <person name="Salamov A."/>
            <person name="Ahrendt S.R."/>
            <person name="Lipzen A."/>
            <person name="Sullivan W."/>
            <person name="Andreopoulos W.B."/>
            <person name="Clum A."/>
            <person name="Lindquist E."/>
            <person name="Daum C."/>
            <person name="Ramamoorthy G.K."/>
            <person name="Gryganskyi A."/>
            <person name="Culley D."/>
            <person name="Magnuson J.K."/>
            <person name="James T.Y."/>
            <person name="O'Malley M.A."/>
            <person name="Stajich J.E."/>
            <person name="Spatafora J.W."/>
            <person name="Visel A."/>
            <person name="Grigoriev I.V."/>
        </authorList>
    </citation>
    <scope>NUCLEOTIDE SEQUENCE [LARGE SCALE GENOMIC DNA]</scope>
    <source>
        <strain evidence="2 3">CBS 115471</strain>
    </source>
</reference>
<keyword evidence="1" id="KW-0472">Membrane</keyword>
<protein>
    <submittedName>
        <fullName evidence="2">Uncharacterized protein</fullName>
    </submittedName>
</protein>
<keyword evidence="3" id="KW-1185">Reference proteome</keyword>
<feature type="transmembrane region" description="Helical" evidence="1">
    <location>
        <begin position="101"/>
        <end position="118"/>
    </location>
</feature>
<name>A0A1Y1YW51_9PLEO</name>
<evidence type="ECO:0000313" key="2">
    <source>
        <dbReference type="EMBL" id="ORY02293.1"/>
    </source>
</evidence>
<comment type="caution">
    <text evidence="2">The sequence shown here is derived from an EMBL/GenBank/DDBJ whole genome shotgun (WGS) entry which is preliminary data.</text>
</comment>
<feature type="transmembrane region" description="Helical" evidence="1">
    <location>
        <begin position="14"/>
        <end position="32"/>
    </location>
</feature>
<gene>
    <name evidence="2" type="ORF">BCR34DRAFT_84708</name>
</gene>
<keyword evidence="1" id="KW-1133">Transmembrane helix</keyword>
<dbReference type="Proteomes" id="UP000193144">
    <property type="component" value="Unassembled WGS sequence"/>
</dbReference>
<evidence type="ECO:0000256" key="1">
    <source>
        <dbReference type="SAM" id="Phobius"/>
    </source>
</evidence>
<sequence length="297" mass="33454">MRTMECPIQGDNDLYGFGIRLGLYVQYISIIITRTKKMRSATSLRNSALVFVLASFSLVVRMFRRGELYAPEVQTMIWLLMPQLSSASPTMARIHPLTNQIWVLVVLTIQIFLVWFWAKGIDYLPKTGCKGDYVFSLAKVSAYHWFGSFPIAAFSATLAQAGFFAYFAFFSQVSIEQKREKQEGSPNYSVMGTLLALWSITTTGTEMTLKWKNISGVYSLRSPGQLVPFFLGVGQLLDTIYRAVLKEGEDEDEDDSGRCLHGVGYKSKDVELANRRSQEGLAPRIPTLRIQGNDMAF</sequence>
<dbReference type="AlphaFoldDB" id="A0A1Y1YW51"/>
<keyword evidence="1" id="KW-0812">Transmembrane</keyword>
<dbReference type="STRING" id="1231657.A0A1Y1YW51"/>
<organism evidence="2 3">
    <name type="scientific">Clohesyomyces aquaticus</name>
    <dbReference type="NCBI Taxonomy" id="1231657"/>
    <lineage>
        <taxon>Eukaryota</taxon>
        <taxon>Fungi</taxon>
        <taxon>Dikarya</taxon>
        <taxon>Ascomycota</taxon>
        <taxon>Pezizomycotina</taxon>
        <taxon>Dothideomycetes</taxon>
        <taxon>Pleosporomycetidae</taxon>
        <taxon>Pleosporales</taxon>
        <taxon>Lindgomycetaceae</taxon>
        <taxon>Clohesyomyces</taxon>
    </lineage>
</organism>
<feature type="transmembrane region" description="Helical" evidence="1">
    <location>
        <begin position="145"/>
        <end position="169"/>
    </location>
</feature>
<dbReference type="OrthoDB" id="3945378at2759"/>
<accession>A0A1Y1YW51</accession>
<dbReference type="EMBL" id="MCFA01000159">
    <property type="protein sequence ID" value="ORY02293.1"/>
    <property type="molecule type" value="Genomic_DNA"/>
</dbReference>